<gene>
    <name evidence="11" type="ORF">CAL65_17270</name>
</gene>
<keyword evidence="7" id="KW-0520">NAD</keyword>
<dbReference type="EMBL" id="NFZW01000020">
    <property type="protein sequence ID" value="RFA33598.1"/>
    <property type="molecule type" value="Genomic_DNA"/>
</dbReference>
<evidence type="ECO:0000256" key="4">
    <source>
        <dbReference type="ARBA" id="ARBA00022498"/>
    </source>
</evidence>
<evidence type="ECO:0000256" key="6">
    <source>
        <dbReference type="ARBA" id="ARBA00023002"/>
    </source>
</evidence>
<evidence type="ECO:0000256" key="3">
    <source>
        <dbReference type="ARBA" id="ARBA00012068"/>
    </source>
</evidence>
<evidence type="ECO:0000259" key="10">
    <source>
        <dbReference type="PROSITE" id="PS51176"/>
    </source>
</evidence>
<dbReference type="InterPro" id="IPR046826">
    <property type="entry name" value="PDH_N"/>
</dbReference>
<dbReference type="AlphaFoldDB" id="A0A3E0WLB4"/>
<dbReference type="PANTHER" id="PTHR21363:SF0">
    <property type="entry name" value="PREPHENATE DEHYDROGENASE [NADP(+)]"/>
    <property type="match status" value="1"/>
</dbReference>
<dbReference type="Pfam" id="PF20463">
    <property type="entry name" value="PDH_C"/>
    <property type="match status" value="1"/>
</dbReference>
<evidence type="ECO:0000313" key="12">
    <source>
        <dbReference type="Proteomes" id="UP000256763"/>
    </source>
</evidence>
<evidence type="ECO:0000256" key="2">
    <source>
        <dbReference type="ARBA" id="ARBA00007964"/>
    </source>
</evidence>
<dbReference type="InterPro" id="IPR003099">
    <property type="entry name" value="Prephen_DH"/>
</dbReference>
<proteinExistence type="inferred from homology"/>
<dbReference type="InterPro" id="IPR046825">
    <property type="entry name" value="PDH_C"/>
</dbReference>
<dbReference type="PROSITE" id="PS51176">
    <property type="entry name" value="PDH_ADH"/>
    <property type="match status" value="1"/>
</dbReference>
<dbReference type="OrthoDB" id="9809920at2"/>
<dbReference type="PANTHER" id="PTHR21363">
    <property type="entry name" value="PREPHENATE DEHYDROGENASE"/>
    <property type="match status" value="1"/>
</dbReference>
<dbReference type="SUPFAM" id="SSF48179">
    <property type="entry name" value="6-phosphogluconate dehydrogenase C-terminal domain-like"/>
    <property type="match status" value="1"/>
</dbReference>
<keyword evidence="12" id="KW-1185">Reference proteome</keyword>
<reference evidence="12" key="1">
    <citation type="submission" date="2017-05" db="EMBL/GenBank/DDBJ databases">
        <authorList>
            <person name="Sharma S."/>
            <person name="Sidhu C."/>
            <person name="Pinnaka A.K."/>
        </authorList>
    </citation>
    <scope>NUCLEOTIDE SEQUENCE [LARGE SCALE GENOMIC DNA]</scope>
    <source>
        <strain evidence="12">AK93</strain>
    </source>
</reference>
<dbReference type="FunFam" id="1.10.3660.10:FF:000003">
    <property type="entry name" value="Prephenate dehydrogenase"/>
    <property type="match status" value="1"/>
</dbReference>
<evidence type="ECO:0000313" key="11">
    <source>
        <dbReference type="EMBL" id="RFA33598.1"/>
    </source>
</evidence>
<evidence type="ECO:0000256" key="5">
    <source>
        <dbReference type="ARBA" id="ARBA00022605"/>
    </source>
</evidence>
<dbReference type="Proteomes" id="UP000256763">
    <property type="component" value="Unassembled WGS sequence"/>
</dbReference>
<protein>
    <recommendedName>
        <fullName evidence="3">prephenate dehydrogenase</fullName>
        <ecNumber evidence="3">1.3.1.12</ecNumber>
    </recommendedName>
</protein>
<comment type="pathway">
    <text evidence="1">Amino-acid biosynthesis; L-tyrosine biosynthesis; (4-hydroxyphenyl)pyruvate from prephenate (NAD(+) route): step 1/1.</text>
</comment>
<comment type="similarity">
    <text evidence="2">Belongs to the prephenate/arogenate dehydrogenase family.</text>
</comment>
<comment type="caution">
    <text evidence="11">The sequence shown here is derived from an EMBL/GenBank/DDBJ whole genome shotgun (WGS) entry which is preliminary data.</text>
</comment>
<keyword evidence="8" id="KW-0057">Aromatic amino acid biosynthesis</keyword>
<feature type="domain" description="Prephenate/arogenate dehydrogenase" evidence="10">
    <location>
        <begin position="5"/>
        <end position="291"/>
    </location>
</feature>
<keyword evidence="5" id="KW-0028">Amino-acid biosynthesis</keyword>
<dbReference type="Gene3D" id="3.40.50.720">
    <property type="entry name" value="NAD(P)-binding Rossmann-like Domain"/>
    <property type="match status" value="1"/>
</dbReference>
<dbReference type="InterPro" id="IPR008927">
    <property type="entry name" value="6-PGluconate_DH-like_C_sf"/>
</dbReference>
<keyword evidence="6" id="KW-0560">Oxidoreductase</keyword>
<dbReference type="InterPro" id="IPR050812">
    <property type="entry name" value="Preph/Arog_dehydrog"/>
</dbReference>
<dbReference type="Gene3D" id="1.10.3660.10">
    <property type="entry name" value="6-phosphogluconate dehydrogenase C-terminal like domain"/>
    <property type="match status" value="1"/>
</dbReference>
<name>A0A3E0WLB4_9GAMM</name>
<dbReference type="EC" id="1.3.1.12" evidence="3"/>
<evidence type="ECO:0000256" key="9">
    <source>
        <dbReference type="ARBA" id="ARBA00049260"/>
    </source>
</evidence>
<evidence type="ECO:0000256" key="7">
    <source>
        <dbReference type="ARBA" id="ARBA00023027"/>
    </source>
</evidence>
<dbReference type="GO" id="GO:0070403">
    <property type="term" value="F:NAD+ binding"/>
    <property type="evidence" value="ECO:0007669"/>
    <property type="project" value="InterPro"/>
</dbReference>
<dbReference type="Pfam" id="PF02153">
    <property type="entry name" value="PDH_N"/>
    <property type="match status" value="1"/>
</dbReference>
<evidence type="ECO:0000256" key="1">
    <source>
        <dbReference type="ARBA" id="ARBA00005067"/>
    </source>
</evidence>
<dbReference type="RefSeq" id="WP_116302895.1">
    <property type="nucleotide sequence ID" value="NZ_NFZV01000015.1"/>
</dbReference>
<dbReference type="GO" id="GO:0004665">
    <property type="term" value="F:prephenate dehydrogenase (NADP+) activity"/>
    <property type="evidence" value="ECO:0007669"/>
    <property type="project" value="InterPro"/>
</dbReference>
<sequence length="291" mass="31479">MMHIERLCLIGVGLIGGSWARALRDAGAVGEIIGCGRTEASLQRAVELGVIDRYECDPAQAVLGADMVVLGVPLGGMRGVLAAIRETLAPHAIITDVGSAKGSVVADAEAVFGRVPPRFVPGHPIAGTEKSGVEASFKELFRHRRVILTPVADTDPDAVATVRALWEVAGAEVVAMDVEHHDEVLAATSHLPHVLAYGLVDTLAHWDDNREIFQYAAGGFRDFTRIASSDPRMWRDICLANREALLTAMKRYITDLNSLLESVEQADGERLEAVFDNAKQARDHFISLLEQ</sequence>
<dbReference type="FunFam" id="3.40.50.720:FF:000208">
    <property type="entry name" value="Prephenate dehydrogenase"/>
    <property type="match status" value="1"/>
</dbReference>
<comment type="catalytic activity">
    <reaction evidence="9">
        <text>prephenate + NAD(+) = 3-(4-hydroxyphenyl)pyruvate + CO2 + NADH</text>
        <dbReference type="Rhea" id="RHEA:13869"/>
        <dbReference type="ChEBI" id="CHEBI:16526"/>
        <dbReference type="ChEBI" id="CHEBI:29934"/>
        <dbReference type="ChEBI" id="CHEBI:36242"/>
        <dbReference type="ChEBI" id="CHEBI:57540"/>
        <dbReference type="ChEBI" id="CHEBI:57945"/>
        <dbReference type="EC" id="1.3.1.12"/>
    </reaction>
</comment>
<keyword evidence="4" id="KW-0827">Tyrosine biosynthesis</keyword>
<dbReference type="InterPro" id="IPR036291">
    <property type="entry name" value="NAD(P)-bd_dom_sf"/>
</dbReference>
<dbReference type="GO" id="GO:0006571">
    <property type="term" value="P:tyrosine biosynthetic process"/>
    <property type="evidence" value="ECO:0007669"/>
    <property type="project" value="UniProtKB-KW"/>
</dbReference>
<dbReference type="GO" id="GO:0008977">
    <property type="term" value="F:prephenate dehydrogenase (NAD+) activity"/>
    <property type="evidence" value="ECO:0007669"/>
    <property type="project" value="UniProtKB-EC"/>
</dbReference>
<dbReference type="SUPFAM" id="SSF51735">
    <property type="entry name" value="NAD(P)-binding Rossmann-fold domains"/>
    <property type="match status" value="1"/>
</dbReference>
<accession>A0A3E0WLB4</accession>
<evidence type="ECO:0000256" key="8">
    <source>
        <dbReference type="ARBA" id="ARBA00023141"/>
    </source>
</evidence>
<organism evidence="11 12">
    <name type="scientific">Alkalilimnicola ehrlichii</name>
    <dbReference type="NCBI Taxonomy" id="351052"/>
    <lineage>
        <taxon>Bacteria</taxon>
        <taxon>Pseudomonadati</taxon>
        <taxon>Pseudomonadota</taxon>
        <taxon>Gammaproteobacteria</taxon>
        <taxon>Chromatiales</taxon>
        <taxon>Ectothiorhodospiraceae</taxon>
        <taxon>Alkalilimnicola</taxon>
    </lineage>
</organism>